<dbReference type="CDD" id="cd07377">
    <property type="entry name" value="WHTH_GntR"/>
    <property type="match status" value="1"/>
</dbReference>
<comment type="caution">
    <text evidence="5">The sequence shown here is derived from an EMBL/GenBank/DDBJ whole genome shotgun (WGS) entry which is preliminary data.</text>
</comment>
<proteinExistence type="predicted"/>
<accession>A0A2S7K9K3</accession>
<dbReference type="PANTHER" id="PTHR43537">
    <property type="entry name" value="TRANSCRIPTIONAL REGULATOR, GNTR FAMILY"/>
    <property type="match status" value="1"/>
</dbReference>
<evidence type="ECO:0000256" key="2">
    <source>
        <dbReference type="ARBA" id="ARBA00023125"/>
    </source>
</evidence>
<dbReference type="SMART" id="SM00895">
    <property type="entry name" value="FCD"/>
    <property type="match status" value="1"/>
</dbReference>
<dbReference type="SUPFAM" id="SSF48008">
    <property type="entry name" value="GntR ligand-binding domain-like"/>
    <property type="match status" value="1"/>
</dbReference>
<keyword evidence="1" id="KW-0805">Transcription regulation</keyword>
<dbReference type="InterPro" id="IPR036388">
    <property type="entry name" value="WH-like_DNA-bd_sf"/>
</dbReference>
<dbReference type="Pfam" id="PF07729">
    <property type="entry name" value="FCD"/>
    <property type="match status" value="1"/>
</dbReference>
<sequence>MTNAFKPLEREPAYLKVFKAIEARITDGSLKDGAFLPTEGELCDQFGVTRSTVREGLRLLEQTGLIVRGPAKKFYIRRPDSADIAAAASKSFALGGVTFREVWDTLASFYPAAAKLAATRLSDDDIAQLKAVRAALEAAGAKDHEATVAGAVEFFQHIARGLDNRVMLALLQSLNLMIGESLRHVIAGAPQAKDRISSAQEKLIEAFEAGDEVRAGEWMAKHIDDLKRGYDVAGVDLNEKI</sequence>
<name>A0A2S7K9K3_9PROT</name>
<dbReference type="AlphaFoldDB" id="A0A2S7K9K3"/>
<dbReference type="PRINTS" id="PR00035">
    <property type="entry name" value="HTHGNTR"/>
</dbReference>
<dbReference type="Pfam" id="PF00392">
    <property type="entry name" value="GntR"/>
    <property type="match status" value="1"/>
</dbReference>
<dbReference type="GO" id="GO:0003700">
    <property type="term" value="F:DNA-binding transcription factor activity"/>
    <property type="evidence" value="ECO:0007669"/>
    <property type="project" value="InterPro"/>
</dbReference>
<keyword evidence="3" id="KW-0804">Transcription</keyword>
<protein>
    <recommendedName>
        <fullName evidence="4">HTH gntR-type domain-containing protein</fullName>
    </recommendedName>
</protein>
<dbReference type="Proteomes" id="UP000239504">
    <property type="component" value="Unassembled WGS sequence"/>
</dbReference>
<keyword evidence="2" id="KW-0238">DNA-binding</keyword>
<dbReference type="PANTHER" id="PTHR43537:SF5">
    <property type="entry name" value="UXU OPERON TRANSCRIPTIONAL REGULATOR"/>
    <property type="match status" value="1"/>
</dbReference>
<dbReference type="InterPro" id="IPR000524">
    <property type="entry name" value="Tscrpt_reg_HTH_GntR"/>
</dbReference>
<evidence type="ECO:0000259" key="4">
    <source>
        <dbReference type="PROSITE" id="PS50949"/>
    </source>
</evidence>
<organism evidence="5 6">
    <name type="scientific">Hyphococcus luteus</name>
    <dbReference type="NCBI Taxonomy" id="2058213"/>
    <lineage>
        <taxon>Bacteria</taxon>
        <taxon>Pseudomonadati</taxon>
        <taxon>Pseudomonadota</taxon>
        <taxon>Alphaproteobacteria</taxon>
        <taxon>Parvularculales</taxon>
        <taxon>Parvularculaceae</taxon>
        <taxon>Hyphococcus</taxon>
    </lineage>
</organism>
<dbReference type="EMBL" id="PJCH01000003">
    <property type="protein sequence ID" value="PQA89177.1"/>
    <property type="molecule type" value="Genomic_DNA"/>
</dbReference>
<dbReference type="InterPro" id="IPR008920">
    <property type="entry name" value="TF_FadR/GntR_C"/>
</dbReference>
<dbReference type="Gene3D" id="1.10.10.10">
    <property type="entry name" value="Winged helix-like DNA-binding domain superfamily/Winged helix DNA-binding domain"/>
    <property type="match status" value="1"/>
</dbReference>
<gene>
    <name evidence="5" type="ORF">CW354_04310</name>
</gene>
<dbReference type="GO" id="GO:0003677">
    <property type="term" value="F:DNA binding"/>
    <property type="evidence" value="ECO:0007669"/>
    <property type="project" value="UniProtKB-KW"/>
</dbReference>
<dbReference type="OrthoDB" id="8247358at2"/>
<evidence type="ECO:0000256" key="1">
    <source>
        <dbReference type="ARBA" id="ARBA00023015"/>
    </source>
</evidence>
<dbReference type="SUPFAM" id="SSF46785">
    <property type="entry name" value="Winged helix' DNA-binding domain"/>
    <property type="match status" value="1"/>
</dbReference>
<dbReference type="InterPro" id="IPR011711">
    <property type="entry name" value="GntR_C"/>
</dbReference>
<keyword evidence="6" id="KW-1185">Reference proteome</keyword>
<dbReference type="PROSITE" id="PS50949">
    <property type="entry name" value="HTH_GNTR"/>
    <property type="match status" value="1"/>
</dbReference>
<evidence type="ECO:0000313" key="6">
    <source>
        <dbReference type="Proteomes" id="UP000239504"/>
    </source>
</evidence>
<dbReference type="SMART" id="SM00345">
    <property type="entry name" value="HTH_GNTR"/>
    <property type="match status" value="1"/>
</dbReference>
<feature type="domain" description="HTH gntR-type" evidence="4">
    <location>
        <begin position="11"/>
        <end position="79"/>
    </location>
</feature>
<dbReference type="RefSeq" id="WP_104828815.1">
    <property type="nucleotide sequence ID" value="NZ_PJCH01000003.1"/>
</dbReference>
<evidence type="ECO:0000256" key="3">
    <source>
        <dbReference type="ARBA" id="ARBA00023163"/>
    </source>
</evidence>
<dbReference type="Gene3D" id="1.20.120.530">
    <property type="entry name" value="GntR ligand-binding domain-like"/>
    <property type="match status" value="1"/>
</dbReference>
<evidence type="ECO:0000313" key="5">
    <source>
        <dbReference type="EMBL" id="PQA89177.1"/>
    </source>
</evidence>
<reference evidence="5 6" key="1">
    <citation type="submission" date="2017-12" db="EMBL/GenBank/DDBJ databases">
        <authorList>
            <person name="Hurst M.R.H."/>
        </authorList>
    </citation>
    <scope>NUCLEOTIDE SEQUENCE [LARGE SCALE GENOMIC DNA]</scope>
    <source>
        <strain evidence="5 6">SY-3-19</strain>
    </source>
</reference>
<dbReference type="InterPro" id="IPR036390">
    <property type="entry name" value="WH_DNA-bd_sf"/>
</dbReference>